<protein>
    <submittedName>
        <fullName evidence="1">DUF503 domain-containing protein</fullName>
    </submittedName>
</protein>
<dbReference type="InterPro" id="IPR036746">
    <property type="entry name" value="TT1725-like_sf"/>
</dbReference>
<dbReference type="Pfam" id="PF04456">
    <property type="entry name" value="DUF503"/>
    <property type="match status" value="1"/>
</dbReference>
<dbReference type="EMBL" id="BAAAMN010000029">
    <property type="protein sequence ID" value="GAA2036955.1"/>
    <property type="molecule type" value="Genomic_DNA"/>
</dbReference>
<proteinExistence type="predicted"/>
<dbReference type="SUPFAM" id="SSF103007">
    <property type="entry name" value="Hypothetical protein TT1725"/>
    <property type="match status" value="1"/>
</dbReference>
<evidence type="ECO:0000313" key="1">
    <source>
        <dbReference type="EMBL" id="GAA2036955.1"/>
    </source>
</evidence>
<dbReference type="PANTHER" id="PTHR36441:SF1">
    <property type="entry name" value="DUF503 DOMAIN-CONTAINING PROTEIN"/>
    <property type="match status" value="1"/>
</dbReference>
<organism evidence="1 2">
    <name type="scientific">Yaniella flava</name>
    <dbReference type="NCBI Taxonomy" id="287930"/>
    <lineage>
        <taxon>Bacteria</taxon>
        <taxon>Bacillati</taxon>
        <taxon>Actinomycetota</taxon>
        <taxon>Actinomycetes</taxon>
        <taxon>Micrococcales</taxon>
        <taxon>Micrococcaceae</taxon>
        <taxon>Yaniella</taxon>
    </lineage>
</organism>
<dbReference type="InterPro" id="IPR007546">
    <property type="entry name" value="DUF503"/>
</dbReference>
<evidence type="ECO:0000313" key="2">
    <source>
        <dbReference type="Proteomes" id="UP001501461"/>
    </source>
</evidence>
<gene>
    <name evidence="1" type="ORF">GCM10009720_16940</name>
</gene>
<dbReference type="Proteomes" id="UP001501461">
    <property type="component" value="Unassembled WGS sequence"/>
</dbReference>
<dbReference type="Gene3D" id="3.30.70.1120">
    <property type="entry name" value="TT1725-like"/>
    <property type="match status" value="1"/>
</dbReference>
<accession>A0ABN2UIK1</accession>
<sequence length="98" mass="11190">MWIGWNEFDILLGDVHSLKTKRSVVRPIVAEIRKHFQISVAEVGDAQLHRRAQIGVSMISGERSHIEEMLNSVEELVARRPEVELLSSKLRVLQASDF</sequence>
<keyword evidence="2" id="KW-1185">Reference proteome</keyword>
<dbReference type="PANTHER" id="PTHR36441">
    <property type="entry name" value="HYPOTHETICAL CYTOSOLIC PROTEIN"/>
    <property type="match status" value="1"/>
</dbReference>
<comment type="caution">
    <text evidence="1">The sequence shown here is derived from an EMBL/GenBank/DDBJ whole genome shotgun (WGS) entry which is preliminary data.</text>
</comment>
<reference evidence="1 2" key="1">
    <citation type="journal article" date="2019" name="Int. J. Syst. Evol. Microbiol.">
        <title>The Global Catalogue of Microorganisms (GCM) 10K type strain sequencing project: providing services to taxonomists for standard genome sequencing and annotation.</title>
        <authorList>
            <consortium name="The Broad Institute Genomics Platform"/>
            <consortium name="The Broad Institute Genome Sequencing Center for Infectious Disease"/>
            <person name="Wu L."/>
            <person name="Ma J."/>
        </authorList>
    </citation>
    <scope>NUCLEOTIDE SEQUENCE [LARGE SCALE GENOMIC DNA]</scope>
    <source>
        <strain evidence="1 2">JCM 13595</strain>
    </source>
</reference>
<name>A0ABN2UIK1_9MICC</name>
<dbReference type="RefSeq" id="WP_343957552.1">
    <property type="nucleotide sequence ID" value="NZ_BAAAMN010000029.1"/>
</dbReference>